<sequence>ITCYICKESGIKLSEMRQHVGRHILQASRYCEDEPMIGLLPCGFCGCDSCHCMTQLQKGRRGTFKIMLTCPFKYKKMKYIEEKDSKASSPCSNVPIHCPLCEKSASGEPKTIWKYNTVYHVAHTH</sequence>
<keyword evidence="2" id="KW-1185">Reference proteome</keyword>
<evidence type="ECO:0000313" key="2">
    <source>
        <dbReference type="Proteomes" id="UP000307440"/>
    </source>
</evidence>
<reference evidence="1 2" key="1">
    <citation type="journal article" date="2019" name="Nat. Ecol. Evol.">
        <title>Megaphylogeny resolves global patterns of mushroom evolution.</title>
        <authorList>
            <person name="Varga T."/>
            <person name="Krizsan K."/>
            <person name="Foldi C."/>
            <person name="Dima B."/>
            <person name="Sanchez-Garcia M."/>
            <person name="Sanchez-Ramirez S."/>
            <person name="Szollosi G.J."/>
            <person name="Szarkandi J.G."/>
            <person name="Papp V."/>
            <person name="Albert L."/>
            <person name="Andreopoulos W."/>
            <person name="Angelini C."/>
            <person name="Antonin V."/>
            <person name="Barry K.W."/>
            <person name="Bougher N.L."/>
            <person name="Buchanan P."/>
            <person name="Buyck B."/>
            <person name="Bense V."/>
            <person name="Catcheside P."/>
            <person name="Chovatia M."/>
            <person name="Cooper J."/>
            <person name="Damon W."/>
            <person name="Desjardin D."/>
            <person name="Finy P."/>
            <person name="Geml J."/>
            <person name="Haridas S."/>
            <person name="Hughes K."/>
            <person name="Justo A."/>
            <person name="Karasinski D."/>
            <person name="Kautmanova I."/>
            <person name="Kiss B."/>
            <person name="Kocsube S."/>
            <person name="Kotiranta H."/>
            <person name="LaButti K.M."/>
            <person name="Lechner B.E."/>
            <person name="Liimatainen K."/>
            <person name="Lipzen A."/>
            <person name="Lukacs Z."/>
            <person name="Mihaltcheva S."/>
            <person name="Morgado L.N."/>
            <person name="Niskanen T."/>
            <person name="Noordeloos M.E."/>
            <person name="Ohm R.A."/>
            <person name="Ortiz-Santana B."/>
            <person name="Ovrebo C."/>
            <person name="Racz N."/>
            <person name="Riley R."/>
            <person name="Savchenko A."/>
            <person name="Shiryaev A."/>
            <person name="Soop K."/>
            <person name="Spirin V."/>
            <person name="Szebenyi C."/>
            <person name="Tomsovsky M."/>
            <person name="Tulloss R.E."/>
            <person name="Uehling J."/>
            <person name="Grigoriev I.V."/>
            <person name="Vagvolgyi C."/>
            <person name="Papp T."/>
            <person name="Martin F.M."/>
            <person name="Miettinen O."/>
            <person name="Hibbett D.S."/>
            <person name="Nagy L.G."/>
        </authorList>
    </citation>
    <scope>NUCLEOTIDE SEQUENCE [LARGE SCALE GENOMIC DNA]</scope>
    <source>
        <strain evidence="1 2">CBS 121175</strain>
    </source>
</reference>
<dbReference type="OrthoDB" id="2953545at2759"/>
<evidence type="ECO:0000313" key="1">
    <source>
        <dbReference type="EMBL" id="TFK18550.1"/>
    </source>
</evidence>
<proteinExistence type="predicted"/>
<dbReference type="EMBL" id="ML210393">
    <property type="protein sequence ID" value="TFK18550.1"/>
    <property type="molecule type" value="Genomic_DNA"/>
</dbReference>
<dbReference type="Proteomes" id="UP000307440">
    <property type="component" value="Unassembled WGS sequence"/>
</dbReference>
<feature type="non-terminal residue" evidence="1">
    <location>
        <position position="1"/>
    </location>
</feature>
<gene>
    <name evidence="1" type="ORF">FA15DRAFT_546077</name>
</gene>
<accession>A0A5C3KEU3</accession>
<organism evidence="1 2">
    <name type="scientific">Coprinopsis marcescibilis</name>
    <name type="common">Agaric fungus</name>
    <name type="synonym">Psathyrella marcescibilis</name>
    <dbReference type="NCBI Taxonomy" id="230819"/>
    <lineage>
        <taxon>Eukaryota</taxon>
        <taxon>Fungi</taxon>
        <taxon>Dikarya</taxon>
        <taxon>Basidiomycota</taxon>
        <taxon>Agaricomycotina</taxon>
        <taxon>Agaricomycetes</taxon>
        <taxon>Agaricomycetidae</taxon>
        <taxon>Agaricales</taxon>
        <taxon>Agaricineae</taxon>
        <taxon>Psathyrellaceae</taxon>
        <taxon>Coprinopsis</taxon>
    </lineage>
</organism>
<dbReference type="AlphaFoldDB" id="A0A5C3KEU3"/>
<feature type="non-terminal residue" evidence="1">
    <location>
        <position position="125"/>
    </location>
</feature>
<name>A0A5C3KEU3_COPMA</name>
<protein>
    <submittedName>
        <fullName evidence="1">Uncharacterized protein</fullName>
    </submittedName>
</protein>
<dbReference type="STRING" id="230819.A0A5C3KEU3"/>